<dbReference type="AlphaFoldDB" id="A0AAV9U0T9"/>
<dbReference type="CDD" id="cd09917">
    <property type="entry name" value="F-box_SF"/>
    <property type="match status" value="1"/>
</dbReference>
<dbReference type="EMBL" id="JAVHNQ010000015">
    <property type="protein sequence ID" value="KAK6332366.1"/>
    <property type="molecule type" value="Genomic_DNA"/>
</dbReference>
<accession>A0AAV9U0T9</accession>
<reference evidence="2 3" key="1">
    <citation type="submission" date="2019-10" db="EMBL/GenBank/DDBJ databases">
        <authorList>
            <person name="Palmer J.M."/>
        </authorList>
    </citation>
    <scope>NUCLEOTIDE SEQUENCE [LARGE SCALE GENOMIC DNA]</scope>
    <source>
        <strain evidence="2 3">TWF696</strain>
    </source>
</reference>
<keyword evidence="3" id="KW-1185">Reference proteome</keyword>
<dbReference type="Pfam" id="PF12937">
    <property type="entry name" value="F-box-like"/>
    <property type="match status" value="1"/>
</dbReference>
<dbReference type="PROSITE" id="PS50181">
    <property type="entry name" value="FBOX"/>
    <property type="match status" value="1"/>
</dbReference>
<gene>
    <name evidence="2" type="ORF">TWF696_003084</name>
</gene>
<dbReference type="Proteomes" id="UP001375240">
    <property type="component" value="Unassembled WGS sequence"/>
</dbReference>
<protein>
    <recommendedName>
        <fullName evidence="1">F-box domain-containing protein</fullName>
    </recommendedName>
</protein>
<sequence>MAPIYSLPPELIALISDDLAQEDLLSLRQTCKALSALAHDPHMKTIYGTWSVYLMPSSLTRLVNIVRHRSHVNRFMHHLKIYPTLPSITPRNFGEQPRISNSIMNAYDFIHDPDRDLRYLKVKMVNDHEDNREDIGTYACLATHLEMAFASLPNLKTVEFVTDQADMSRIEFNQCYPSARVTIAEWPATKAKLPRLLLSMYRKPTTNNYWAPFIRTANSTKVFSVLQTLTITGQVGILPYWLGDDADKKLEDNESLFPHLKTLNFIGAHIYDPTNIKVGDLATSKHLAKFFKLVGHNLETVKLVFLRRRVGPQPDHDRTGPLGPHIPNSMSAFPPITTLHRLKYLHIEDARLDVANLIRTLDASPCLETFKMLHCRLPDAEVSCFRLLKHMRALDPPSIKNLRLFFGRDADGIPSLAVKGDTPWAASSTIPPIWADCMAITPQPMQEESLWNPLADTFLHIGYKHLVSEIDRTDDPCLFWLWMTSGNWTRDGQAWIHSDVSNYLFWKEDAAIPEGNTTCAKICGRCLGCTENSWSHSAM</sequence>
<dbReference type="InterPro" id="IPR036047">
    <property type="entry name" value="F-box-like_dom_sf"/>
</dbReference>
<name>A0AAV9U0T9_9PEZI</name>
<evidence type="ECO:0000313" key="3">
    <source>
        <dbReference type="Proteomes" id="UP001375240"/>
    </source>
</evidence>
<organism evidence="2 3">
    <name type="scientific">Orbilia brochopaga</name>
    <dbReference type="NCBI Taxonomy" id="3140254"/>
    <lineage>
        <taxon>Eukaryota</taxon>
        <taxon>Fungi</taxon>
        <taxon>Dikarya</taxon>
        <taxon>Ascomycota</taxon>
        <taxon>Pezizomycotina</taxon>
        <taxon>Orbiliomycetes</taxon>
        <taxon>Orbiliales</taxon>
        <taxon>Orbiliaceae</taxon>
        <taxon>Orbilia</taxon>
    </lineage>
</organism>
<comment type="caution">
    <text evidence="2">The sequence shown here is derived from an EMBL/GenBank/DDBJ whole genome shotgun (WGS) entry which is preliminary data.</text>
</comment>
<dbReference type="SUPFAM" id="SSF81383">
    <property type="entry name" value="F-box domain"/>
    <property type="match status" value="1"/>
</dbReference>
<feature type="domain" description="F-box" evidence="1">
    <location>
        <begin position="1"/>
        <end position="53"/>
    </location>
</feature>
<dbReference type="InterPro" id="IPR001810">
    <property type="entry name" value="F-box_dom"/>
</dbReference>
<evidence type="ECO:0000313" key="2">
    <source>
        <dbReference type="EMBL" id="KAK6332366.1"/>
    </source>
</evidence>
<proteinExistence type="predicted"/>
<evidence type="ECO:0000259" key="1">
    <source>
        <dbReference type="PROSITE" id="PS50181"/>
    </source>
</evidence>